<organism evidence="1 2">
    <name type="scientific">Eragrostis curvula</name>
    <name type="common">weeping love grass</name>
    <dbReference type="NCBI Taxonomy" id="38414"/>
    <lineage>
        <taxon>Eukaryota</taxon>
        <taxon>Viridiplantae</taxon>
        <taxon>Streptophyta</taxon>
        <taxon>Embryophyta</taxon>
        <taxon>Tracheophyta</taxon>
        <taxon>Spermatophyta</taxon>
        <taxon>Magnoliopsida</taxon>
        <taxon>Liliopsida</taxon>
        <taxon>Poales</taxon>
        <taxon>Poaceae</taxon>
        <taxon>PACMAD clade</taxon>
        <taxon>Chloridoideae</taxon>
        <taxon>Eragrostideae</taxon>
        <taxon>Eragrostidinae</taxon>
        <taxon>Eragrostis</taxon>
    </lineage>
</organism>
<dbReference type="InterPro" id="IPR023409">
    <property type="entry name" value="14-3-3_CS"/>
</dbReference>
<evidence type="ECO:0000313" key="1">
    <source>
        <dbReference type="EMBL" id="TVU23764.1"/>
    </source>
</evidence>
<reference evidence="1 2" key="1">
    <citation type="journal article" date="2019" name="Sci. Rep.">
        <title>A high-quality genome of Eragrostis curvula grass provides insights into Poaceae evolution and supports new strategies to enhance forage quality.</title>
        <authorList>
            <person name="Carballo J."/>
            <person name="Santos B.A.C.M."/>
            <person name="Zappacosta D."/>
            <person name="Garbus I."/>
            <person name="Selva J.P."/>
            <person name="Gallo C.A."/>
            <person name="Diaz A."/>
            <person name="Albertini E."/>
            <person name="Caccamo M."/>
            <person name="Echenique V."/>
        </authorList>
    </citation>
    <scope>NUCLEOTIDE SEQUENCE [LARGE SCALE GENOMIC DNA]</scope>
    <source>
        <strain evidence="2">cv. Victoria</strain>
        <tissue evidence="1">Leaf</tissue>
    </source>
</reference>
<accession>A0A5J9UJX3</accession>
<evidence type="ECO:0008006" key="3">
    <source>
        <dbReference type="Google" id="ProtNLM"/>
    </source>
</evidence>
<dbReference type="Proteomes" id="UP000324897">
    <property type="component" value="Chromosome 2"/>
</dbReference>
<keyword evidence="2" id="KW-1185">Reference proteome</keyword>
<dbReference type="EMBL" id="RWGY01000013">
    <property type="protein sequence ID" value="TVU23764.1"/>
    <property type="molecule type" value="Genomic_DNA"/>
</dbReference>
<proteinExistence type="predicted"/>
<comment type="caution">
    <text evidence="1">The sequence shown here is derived from an EMBL/GenBank/DDBJ whole genome shotgun (WGS) entry which is preliminary data.</text>
</comment>
<dbReference type="Gene3D" id="1.20.190.20">
    <property type="entry name" value="14-3-3 domain"/>
    <property type="match status" value="1"/>
</dbReference>
<name>A0A5J9UJX3_9POAL</name>
<dbReference type="PROSITE" id="PS00797">
    <property type="entry name" value="1433_2"/>
    <property type="match status" value="1"/>
</dbReference>
<dbReference type="InterPro" id="IPR036815">
    <property type="entry name" value="14-3-3_dom_sf"/>
</dbReference>
<feature type="non-terminal residue" evidence="1">
    <location>
        <position position="1"/>
    </location>
</feature>
<protein>
    <recommendedName>
        <fullName evidence="3">14-3-3 domain-containing protein</fullName>
    </recommendedName>
</protein>
<evidence type="ECO:0000313" key="2">
    <source>
        <dbReference type="Proteomes" id="UP000324897"/>
    </source>
</evidence>
<dbReference type="SUPFAM" id="SSF48445">
    <property type="entry name" value="14-3-3 protein"/>
    <property type="match status" value="1"/>
</dbReference>
<dbReference type="AlphaFoldDB" id="A0A5J9UJX3"/>
<gene>
    <name evidence="1" type="ORF">EJB05_26144</name>
</gene>
<sequence>MRSGARELGISCSSLQFRGFARAAGLERPGAALRREGRRARGQLGAKSNSTVLGGWGFATNKLMGWNLKRERLMGWDLQFSQIIKGALPLAPLACLLPPLPAAFTQTLAAPHRAVAVVPEPHALAVGHRGRSLRLPCSLAAALARPSYLIAGQSLCEEPYKDSTLIMQLLRDNLTLWTSDTNDMNCEASGIDVLESRDHGR</sequence>
<dbReference type="Gramene" id="TVU23764">
    <property type="protein sequence ID" value="TVU23764"/>
    <property type="gene ID" value="EJB05_26144"/>
</dbReference>